<proteinExistence type="predicted"/>
<comment type="caution">
    <text evidence="2">The sequence shown here is derived from an EMBL/GenBank/DDBJ whole genome shotgun (WGS) entry which is preliminary data.</text>
</comment>
<accession>A0A495QAN8</accession>
<feature type="transmembrane region" description="Helical" evidence="1">
    <location>
        <begin position="12"/>
        <end position="33"/>
    </location>
</feature>
<evidence type="ECO:0000313" key="3">
    <source>
        <dbReference type="Proteomes" id="UP000274601"/>
    </source>
</evidence>
<evidence type="ECO:0000313" key="2">
    <source>
        <dbReference type="EMBL" id="RKS68749.1"/>
    </source>
</evidence>
<dbReference type="RefSeq" id="WP_147449589.1">
    <property type="nucleotide sequence ID" value="NZ_RBWU01000007.1"/>
</dbReference>
<protein>
    <submittedName>
        <fullName evidence="2">Peptidase M48-like protein</fullName>
    </submittedName>
</protein>
<dbReference type="Gene3D" id="3.30.2010.10">
    <property type="entry name" value="Metalloproteases ('zincins'), catalytic domain"/>
    <property type="match status" value="1"/>
</dbReference>
<name>A0A495QAN8_9ACTN</name>
<dbReference type="AlphaFoldDB" id="A0A495QAN8"/>
<dbReference type="Proteomes" id="UP000274601">
    <property type="component" value="Unassembled WGS sequence"/>
</dbReference>
<dbReference type="OrthoDB" id="3474767at2"/>
<organism evidence="2 3">
    <name type="scientific">Actinomadura pelletieri DSM 43383</name>
    <dbReference type="NCBI Taxonomy" id="1120940"/>
    <lineage>
        <taxon>Bacteria</taxon>
        <taxon>Bacillati</taxon>
        <taxon>Actinomycetota</taxon>
        <taxon>Actinomycetes</taxon>
        <taxon>Streptosporangiales</taxon>
        <taxon>Thermomonosporaceae</taxon>
        <taxon>Actinomadura</taxon>
    </lineage>
</organism>
<reference evidence="2 3" key="1">
    <citation type="submission" date="2018-10" db="EMBL/GenBank/DDBJ databases">
        <title>Genomic Encyclopedia of Archaeal and Bacterial Type Strains, Phase II (KMG-II): from individual species to whole genera.</title>
        <authorList>
            <person name="Goeker M."/>
        </authorList>
    </citation>
    <scope>NUCLEOTIDE SEQUENCE [LARGE SCALE GENOMIC DNA]</scope>
    <source>
        <strain evidence="2 3">DSM 43383</strain>
    </source>
</reference>
<sequence length="248" mass="26855">MVSVIGFGLHTVWPVLGGVVPFVLWAVSLLATLSAPRAYGYREPTVEERGRLERPWRDVQRRAGGGAYRLVVVDVDALNACRPFGRTVAVTSHAARSLPPGRLAAVLAHELGHSLGWRAGLAFLREQVAAPSRVASWVWRALWDPVVSMWRRAVAWHMPIGFVLVFLMAVVAAAVTVVVVVPVGAAHAARLAGRLLAGWFEARADAVVVRMGLGDDLLAAVEHRLDQGGPMSLPLVRRAERLRRGLVG</sequence>
<keyword evidence="1" id="KW-0472">Membrane</keyword>
<keyword evidence="1" id="KW-0812">Transmembrane</keyword>
<gene>
    <name evidence="2" type="ORF">BZB76_5876</name>
</gene>
<keyword evidence="3" id="KW-1185">Reference proteome</keyword>
<feature type="transmembrane region" description="Helical" evidence="1">
    <location>
        <begin position="160"/>
        <end position="185"/>
    </location>
</feature>
<evidence type="ECO:0000256" key="1">
    <source>
        <dbReference type="SAM" id="Phobius"/>
    </source>
</evidence>
<keyword evidence="1" id="KW-1133">Transmembrane helix</keyword>
<dbReference type="EMBL" id="RBWU01000007">
    <property type="protein sequence ID" value="RKS68749.1"/>
    <property type="molecule type" value="Genomic_DNA"/>
</dbReference>